<dbReference type="AlphaFoldDB" id="A0A7K0EEH8"/>
<dbReference type="Pfam" id="PF04397">
    <property type="entry name" value="LytTR"/>
    <property type="match status" value="1"/>
</dbReference>
<dbReference type="PROSITE" id="PS50930">
    <property type="entry name" value="HTH_LYTTR"/>
    <property type="match status" value="1"/>
</dbReference>
<dbReference type="GO" id="GO:0000156">
    <property type="term" value="F:phosphorelay response regulator activity"/>
    <property type="evidence" value="ECO:0007669"/>
    <property type="project" value="InterPro"/>
</dbReference>
<dbReference type="Gene3D" id="2.40.50.1020">
    <property type="entry name" value="LytTr DNA-binding domain"/>
    <property type="match status" value="1"/>
</dbReference>
<feature type="domain" description="HTH LytTR-type" evidence="1">
    <location>
        <begin position="19"/>
        <end position="115"/>
    </location>
</feature>
<evidence type="ECO:0000313" key="2">
    <source>
        <dbReference type="EMBL" id="MRS59868.1"/>
    </source>
</evidence>
<dbReference type="InterPro" id="IPR007492">
    <property type="entry name" value="LytTR_DNA-bd_dom"/>
</dbReference>
<dbReference type="GO" id="GO:0003677">
    <property type="term" value="F:DNA binding"/>
    <property type="evidence" value="ECO:0007669"/>
    <property type="project" value="InterPro"/>
</dbReference>
<evidence type="ECO:0000313" key="3">
    <source>
        <dbReference type="Proteomes" id="UP000441754"/>
    </source>
</evidence>
<organism evidence="2 3">
    <name type="scientific">Larkinella terrae</name>
    <dbReference type="NCBI Taxonomy" id="2025311"/>
    <lineage>
        <taxon>Bacteria</taxon>
        <taxon>Pseudomonadati</taxon>
        <taxon>Bacteroidota</taxon>
        <taxon>Cytophagia</taxon>
        <taxon>Cytophagales</taxon>
        <taxon>Spirosomataceae</taxon>
        <taxon>Larkinella</taxon>
    </lineage>
</organism>
<comment type="caution">
    <text evidence="2">The sequence shown here is derived from an EMBL/GenBank/DDBJ whole genome shotgun (WGS) entry which is preliminary data.</text>
</comment>
<gene>
    <name evidence="2" type="ORF">GJJ30_01080</name>
</gene>
<dbReference type="InterPro" id="IPR046947">
    <property type="entry name" value="LytR-like"/>
</dbReference>
<dbReference type="Proteomes" id="UP000441754">
    <property type="component" value="Unassembled WGS sequence"/>
</dbReference>
<dbReference type="RefSeq" id="WP_154172270.1">
    <property type="nucleotide sequence ID" value="NZ_WJXZ01000001.1"/>
</dbReference>
<keyword evidence="3" id="KW-1185">Reference proteome</keyword>
<proteinExistence type="predicted"/>
<dbReference type="EMBL" id="WJXZ01000001">
    <property type="protein sequence ID" value="MRS59868.1"/>
    <property type="molecule type" value="Genomic_DNA"/>
</dbReference>
<protein>
    <recommendedName>
        <fullName evidence="1">HTH LytTR-type domain-containing protein</fullName>
    </recommendedName>
</protein>
<evidence type="ECO:0000259" key="1">
    <source>
        <dbReference type="PROSITE" id="PS50930"/>
    </source>
</evidence>
<reference evidence="2 3" key="1">
    <citation type="journal article" date="2018" name="Antonie Van Leeuwenhoek">
        <title>Larkinella terrae sp. nov., isolated from soil on Jeju Island, South Korea.</title>
        <authorList>
            <person name="Ten L.N."/>
            <person name="Jeon J."/>
            <person name="Park S.J."/>
            <person name="Park S."/>
            <person name="Lee S.Y."/>
            <person name="Kim M.K."/>
            <person name="Jung H.Y."/>
        </authorList>
    </citation>
    <scope>NUCLEOTIDE SEQUENCE [LARGE SCALE GENOMIC DNA]</scope>
    <source>
        <strain evidence="2 3">KCTC 52001</strain>
    </source>
</reference>
<dbReference type="PANTHER" id="PTHR37299">
    <property type="entry name" value="TRANSCRIPTIONAL REGULATOR-RELATED"/>
    <property type="match status" value="1"/>
</dbReference>
<accession>A0A7K0EEH8</accession>
<name>A0A7K0EEH8_9BACT</name>
<dbReference type="OrthoDB" id="1374288at2"/>
<sequence>MDQFSRKQRTPGQMRPGVLTLTIGAHTDWVPVNLIVRIQAQGNYSQVYTQSGQVYLIAVTLLKMEQRLPDFCRIHKSHLINPDYVGPIQRRVKANTHLLLTTGDAVPISRHLRKSADFWATIYQNPLLKMLRMMKNNQ</sequence>
<dbReference type="PANTHER" id="PTHR37299:SF1">
    <property type="entry name" value="STAGE 0 SPORULATION PROTEIN A HOMOLOG"/>
    <property type="match status" value="1"/>
</dbReference>
<dbReference type="SMART" id="SM00850">
    <property type="entry name" value="LytTR"/>
    <property type="match status" value="1"/>
</dbReference>